<dbReference type="InterPro" id="IPR004252">
    <property type="entry name" value="Probable_transposase_24"/>
</dbReference>
<sequence>MLQEYLKSELFHFGEVEYRKHIESDTSILNVNWSTHLILVNWNTEDQPIDNVGALLNRFLGRVARYMNIFPISYQSWRKIPKDYKEDVLKNTIQEQELGRKVSRGEVWIATHKHANGDFVNNEAREISIRKNSSIRIKYIIPFTRHINSGFPSSCTKKSRTLWACPRFLIKEVYQQMKQILNVKRGVLLTVHLSDAHTSAVFFDKPIQAYYKSNG</sequence>
<accession>A0ABD1NH58</accession>
<protein>
    <recommendedName>
        <fullName evidence="3">Transposase</fullName>
    </recommendedName>
</protein>
<dbReference type="Pfam" id="PF03004">
    <property type="entry name" value="Transposase_24"/>
    <property type="match status" value="1"/>
</dbReference>
<keyword evidence="2" id="KW-1185">Reference proteome</keyword>
<name>A0ABD1NH58_9FABA</name>
<proteinExistence type="predicted"/>
<organism evidence="1 2">
    <name type="scientific">Flemingia macrophylla</name>
    <dbReference type="NCBI Taxonomy" id="520843"/>
    <lineage>
        <taxon>Eukaryota</taxon>
        <taxon>Viridiplantae</taxon>
        <taxon>Streptophyta</taxon>
        <taxon>Embryophyta</taxon>
        <taxon>Tracheophyta</taxon>
        <taxon>Spermatophyta</taxon>
        <taxon>Magnoliopsida</taxon>
        <taxon>eudicotyledons</taxon>
        <taxon>Gunneridae</taxon>
        <taxon>Pentapetalae</taxon>
        <taxon>rosids</taxon>
        <taxon>fabids</taxon>
        <taxon>Fabales</taxon>
        <taxon>Fabaceae</taxon>
        <taxon>Papilionoideae</taxon>
        <taxon>50 kb inversion clade</taxon>
        <taxon>NPAAA clade</taxon>
        <taxon>indigoferoid/millettioid clade</taxon>
        <taxon>Phaseoleae</taxon>
        <taxon>Flemingia</taxon>
    </lineage>
</organism>
<comment type="caution">
    <text evidence="1">The sequence shown here is derived from an EMBL/GenBank/DDBJ whole genome shotgun (WGS) entry which is preliminary data.</text>
</comment>
<dbReference type="EMBL" id="JBGMDY010000001">
    <property type="protein sequence ID" value="KAL2347449.1"/>
    <property type="molecule type" value="Genomic_DNA"/>
</dbReference>
<gene>
    <name evidence="1" type="ORF">Fmac_001449</name>
</gene>
<evidence type="ECO:0000313" key="1">
    <source>
        <dbReference type="EMBL" id="KAL2347449.1"/>
    </source>
</evidence>
<reference evidence="1 2" key="1">
    <citation type="submission" date="2024-08" db="EMBL/GenBank/DDBJ databases">
        <title>Insights into the chromosomal genome structure of Flemingia macrophylla.</title>
        <authorList>
            <person name="Ding Y."/>
            <person name="Zhao Y."/>
            <person name="Bi W."/>
            <person name="Wu M."/>
            <person name="Zhao G."/>
            <person name="Gong Y."/>
            <person name="Li W."/>
            <person name="Zhang P."/>
        </authorList>
    </citation>
    <scope>NUCLEOTIDE SEQUENCE [LARGE SCALE GENOMIC DNA]</scope>
    <source>
        <strain evidence="1">DYQJB</strain>
        <tissue evidence="1">Leaf</tissue>
    </source>
</reference>
<evidence type="ECO:0000313" key="2">
    <source>
        <dbReference type="Proteomes" id="UP001603857"/>
    </source>
</evidence>
<evidence type="ECO:0008006" key="3">
    <source>
        <dbReference type="Google" id="ProtNLM"/>
    </source>
</evidence>
<dbReference type="AlphaFoldDB" id="A0ABD1NH58"/>
<dbReference type="Proteomes" id="UP001603857">
    <property type="component" value="Unassembled WGS sequence"/>
</dbReference>